<dbReference type="PROSITE" id="PS00194">
    <property type="entry name" value="THIOREDOXIN_1"/>
    <property type="match status" value="1"/>
</dbReference>
<protein>
    <recommendedName>
        <fullName evidence="2 7">Thioredoxin</fullName>
    </recommendedName>
</protein>
<keyword evidence="6" id="KW-0676">Redox-active center</keyword>
<feature type="domain" description="Thioredoxin" evidence="9">
    <location>
        <begin position="1"/>
        <end position="103"/>
    </location>
</feature>
<organism evidence="10 11">
    <name type="scientific">Dorea ammoniilytica</name>
    <dbReference type="NCBI Taxonomy" id="2981788"/>
    <lineage>
        <taxon>Bacteria</taxon>
        <taxon>Bacillati</taxon>
        <taxon>Bacillota</taxon>
        <taxon>Clostridia</taxon>
        <taxon>Lachnospirales</taxon>
        <taxon>Lachnospiraceae</taxon>
        <taxon>Dorea</taxon>
    </lineage>
</organism>
<evidence type="ECO:0000256" key="4">
    <source>
        <dbReference type="ARBA" id="ARBA00022982"/>
    </source>
</evidence>
<dbReference type="NCBIfam" id="TIGR01068">
    <property type="entry name" value="thioredoxin"/>
    <property type="match status" value="1"/>
</dbReference>
<keyword evidence="11" id="KW-1185">Reference proteome</keyword>
<dbReference type="InterPro" id="IPR036249">
    <property type="entry name" value="Thioredoxin-like_sf"/>
</dbReference>
<keyword evidence="3" id="KW-0813">Transport</keyword>
<dbReference type="SUPFAM" id="SSF52833">
    <property type="entry name" value="Thioredoxin-like"/>
    <property type="match status" value="1"/>
</dbReference>
<dbReference type="InterPro" id="IPR013766">
    <property type="entry name" value="Thioredoxin_domain"/>
</dbReference>
<dbReference type="InterPro" id="IPR005746">
    <property type="entry name" value="Thioredoxin"/>
</dbReference>
<evidence type="ECO:0000256" key="3">
    <source>
        <dbReference type="ARBA" id="ARBA00022448"/>
    </source>
</evidence>
<evidence type="ECO:0000256" key="6">
    <source>
        <dbReference type="ARBA" id="ARBA00023284"/>
    </source>
</evidence>
<dbReference type="Proteomes" id="UP001207605">
    <property type="component" value="Unassembled WGS sequence"/>
</dbReference>
<dbReference type="PROSITE" id="PS51352">
    <property type="entry name" value="THIOREDOXIN_2"/>
    <property type="match status" value="1"/>
</dbReference>
<accession>A0ABT2S5Y4</accession>
<evidence type="ECO:0000259" key="9">
    <source>
        <dbReference type="PROSITE" id="PS51352"/>
    </source>
</evidence>
<comment type="caution">
    <text evidence="10">The sequence shown here is derived from an EMBL/GenBank/DDBJ whole genome shotgun (WGS) entry which is preliminary data.</text>
</comment>
<dbReference type="PIRSF" id="PIRSF000077">
    <property type="entry name" value="Thioredoxin"/>
    <property type="match status" value="1"/>
</dbReference>
<keyword evidence="5" id="KW-1015">Disulfide bond</keyword>
<dbReference type="InterPro" id="IPR017937">
    <property type="entry name" value="Thioredoxin_CS"/>
</dbReference>
<dbReference type="EMBL" id="JAOQJV010000004">
    <property type="protein sequence ID" value="MCU6699655.1"/>
    <property type="molecule type" value="Genomic_DNA"/>
</dbReference>
<evidence type="ECO:0000256" key="8">
    <source>
        <dbReference type="PIRNR" id="PIRNR000077"/>
    </source>
</evidence>
<dbReference type="PANTHER" id="PTHR45663:SF11">
    <property type="entry name" value="GEO12009P1"/>
    <property type="match status" value="1"/>
</dbReference>
<dbReference type="PANTHER" id="PTHR45663">
    <property type="entry name" value="GEO12009P1"/>
    <property type="match status" value="1"/>
</dbReference>
<evidence type="ECO:0000313" key="10">
    <source>
        <dbReference type="EMBL" id="MCU6699655.1"/>
    </source>
</evidence>
<proteinExistence type="inferred from homology"/>
<dbReference type="RefSeq" id="WP_118384014.1">
    <property type="nucleotide sequence ID" value="NZ_JAOQJV010000004.1"/>
</dbReference>
<evidence type="ECO:0000313" key="11">
    <source>
        <dbReference type="Proteomes" id="UP001207605"/>
    </source>
</evidence>
<dbReference type="Gene3D" id="3.40.30.10">
    <property type="entry name" value="Glutaredoxin"/>
    <property type="match status" value="1"/>
</dbReference>
<dbReference type="PRINTS" id="PR00421">
    <property type="entry name" value="THIOREDOXIN"/>
</dbReference>
<evidence type="ECO:0000256" key="1">
    <source>
        <dbReference type="ARBA" id="ARBA00008987"/>
    </source>
</evidence>
<reference evidence="10 11" key="1">
    <citation type="journal article" date="2021" name="ISME Commun">
        <title>Automated analysis of genomic sequences facilitates high-throughput and comprehensive description of bacteria.</title>
        <authorList>
            <person name="Hitch T.C.A."/>
        </authorList>
    </citation>
    <scope>NUCLEOTIDE SEQUENCE [LARGE SCALE GENOMIC DNA]</scope>
    <source>
        <strain evidence="10 11">Sanger_02</strain>
    </source>
</reference>
<name>A0ABT2S5Y4_9FIRM</name>
<sequence>MAAIHVTAEHFKDVVLKADKPVLVDFWAQWCGPCQNMGPIVEEIADEYPDIRVCKLDIDSAMDIAREYRVMSIPTFLIFENGEVVKRTVGEQTKQELLTFVGK</sequence>
<dbReference type="CDD" id="cd02947">
    <property type="entry name" value="TRX_family"/>
    <property type="match status" value="1"/>
</dbReference>
<dbReference type="Pfam" id="PF00085">
    <property type="entry name" value="Thioredoxin"/>
    <property type="match status" value="1"/>
</dbReference>
<keyword evidence="4" id="KW-0249">Electron transport</keyword>
<gene>
    <name evidence="10" type="primary">trxA</name>
    <name evidence="10" type="ORF">OCV65_05310</name>
</gene>
<comment type="similarity">
    <text evidence="1 8">Belongs to the thioredoxin family.</text>
</comment>
<evidence type="ECO:0000256" key="5">
    <source>
        <dbReference type="ARBA" id="ARBA00023157"/>
    </source>
</evidence>
<evidence type="ECO:0000256" key="7">
    <source>
        <dbReference type="NCBIfam" id="TIGR01068"/>
    </source>
</evidence>
<evidence type="ECO:0000256" key="2">
    <source>
        <dbReference type="ARBA" id="ARBA00020570"/>
    </source>
</evidence>